<dbReference type="RefSeq" id="WP_184634002.1">
    <property type="nucleotide sequence ID" value="NZ_BAABKT010000005.1"/>
</dbReference>
<keyword evidence="5" id="KW-1185">Reference proteome</keyword>
<dbReference type="InterPro" id="IPR031571">
    <property type="entry name" value="RcpC_dom"/>
</dbReference>
<reference evidence="4 5" key="1">
    <citation type="submission" date="2020-08" db="EMBL/GenBank/DDBJ databases">
        <title>Sequencing the genomes of 1000 actinobacteria strains.</title>
        <authorList>
            <person name="Klenk H.-P."/>
        </authorList>
    </citation>
    <scope>NUCLEOTIDE SEQUENCE [LARGE SCALE GENOMIC DNA]</scope>
    <source>
        <strain evidence="4 5">DSM 44593</strain>
    </source>
</reference>
<evidence type="ECO:0000313" key="4">
    <source>
        <dbReference type="EMBL" id="MBB5997799.1"/>
    </source>
</evidence>
<gene>
    <name evidence="4" type="ORF">HNR25_001550</name>
</gene>
<dbReference type="Pfam" id="PF08666">
    <property type="entry name" value="SAF"/>
    <property type="match status" value="1"/>
</dbReference>
<dbReference type="EMBL" id="JACHLY010000001">
    <property type="protein sequence ID" value="MBB5997799.1"/>
    <property type="molecule type" value="Genomic_DNA"/>
</dbReference>
<dbReference type="SMART" id="SM00858">
    <property type="entry name" value="SAF"/>
    <property type="match status" value="1"/>
</dbReference>
<dbReference type="NCBIfam" id="TIGR03177">
    <property type="entry name" value="pilus_cpaB"/>
    <property type="match status" value="1"/>
</dbReference>
<evidence type="ECO:0000313" key="5">
    <source>
        <dbReference type="Proteomes" id="UP000578077"/>
    </source>
</evidence>
<accession>A0A841E907</accession>
<keyword evidence="2" id="KW-0472">Membrane</keyword>
<dbReference type="Proteomes" id="UP000578077">
    <property type="component" value="Unassembled WGS sequence"/>
</dbReference>
<comment type="caution">
    <text evidence="4">The sequence shown here is derived from an EMBL/GenBank/DDBJ whole genome shotgun (WGS) entry which is preliminary data.</text>
</comment>
<name>A0A841E907_9ACTN</name>
<evidence type="ECO:0000256" key="2">
    <source>
        <dbReference type="SAM" id="Phobius"/>
    </source>
</evidence>
<keyword evidence="2" id="KW-1133">Transmembrane helix</keyword>
<feature type="domain" description="SAF" evidence="3">
    <location>
        <begin position="48"/>
        <end position="110"/>
    </location>
</feature>
<dbReference type="InterPro" id="IPR013974">
    <property type="entry name" value="SAF"/>
</dbReference>
<keyword evidence="2" id="KW-0812">Transmembrane</keyword>
<dbReference type="InterPro" id="IPR017592">
    <property type="entry name" value="Pilus_assmbl_Flp-typ_CpaB"/>
</dbReference>
<evidence type="ECO:0000256" key="1">
    <source>
        <dbReference type="SAM" id="MobiDB-lite"/>
    </source>
</evidence>
<dbReference type="AlphaFoldDB" id="A0A841E907"/>
<organism evidence="4 5">
    <name type="scientific">Streptomonospora salina</name>
    <dbReference type="NCBI Taxonomy" id="104205"/>
    <lineage>
        <taxon>Bacteria</taxon>
        <taxon>Bacillati</taxon>
        <taxon>Actinomycetota</taxon>
        <taxon>Actinomycetes</taxon>
        <taxon>Streptosporangiales</taxon>
        <taxon>Nocardiopsidaceae</taxon>
        <taxon>Streptomonospora</taxon>
    </lineage>
</organism>
<dbReference type="Pfam" id="PF16976">
    <property type="entry name" value="RcpC"/>
    <property type="match status" value="1"/>
</dbReference>
<proteinExistence type="predicted"/>
<evidence type="ECO:0000259" key="3">
    <source>
        <dbReference type="SMART" id="SM00858"/>
    </source>
</evidence>
<feature type="transmembrane region" description="Helical" evidence="2">
    <location>
        <begin position="23"/>
        <end position="40"/>
    </location>
</feature>
<protein>
    <submittedName>
        <fullName evidence="4">Flp pilus assembly protein CpaB</fullName>
    </submittedName>
</protein>
<feature type="region of interest" description="Disordered" evidence="1">
    <location>
        <begin position="75"/>
        <end position="96"/>
    </location>
</feature>
<sequence>MTGVSRATAHAAPVRALARHRRVLGAVCAALALTGAVLVLKPPPAPSTEVLVAARSLDALSALSPSDLAVRSLPREAVPDQALGPGDDPAGRSLTGPVARGEVLTRARIAEPVARAYGPGMVAAPVRLPRALPDGLVSPGSRVDVLAAGGAGGARPARTVVEDRPVVSVAEPDSAGTSAGALVVLAVRPAEARDLAGHAAASRLSVALRS</sequence>
<dbReference type="CDD" id="cd11614">
    <property type="entry name" value="SAF_CpaB_FlgA_like"/>
    <property type="match status" value="1"/>
</dbReference>